<feature type="signal peptide" evidence="1">
    <location>
        <begin position="1"/>
        <end position="22"/>
    </location>
</feature>
<evidence type="ECO:0000313" key="3">
    <source>
        <dbReference type="EMBL" id="GFO66380.1"/>
    </source>
</evidence>
<protein>
    <submittedName>
        <fullName evidence="4">PEP-CTERM sorting domain-containing protein</fullName>
    </submittedName>
</protein>
<evidence type="ECO:0000313" key="6">
    <source>
        <dbReference type="Proteomes" id="UP000831485"/>
    </source>
</evidence>
<dbReference type="NCBIfam" id="TIGR02595">
    <property type="entry name" value="PEP_CTERM"/>
    <property type="match status" value="1"/>
</dbReference>
<dbReference type="EMBL" id="BLXY01000024">
    <property type="protein sequence ID" value="GFO66380.1"/>
    <property type="molecule type" value="Genomic_DNA"/>
</dbReference>
<keyword evidence="6" id="KW-1185">Reference proteome</keyword>
<evidence type="ECO:0000313" key="4">
    <source>
        <dbReference type="EMBL" id="UPU34754.1"/>
    </source>
</evidence>
<dbReference type="Pfam" id="PF07589">
    <property type="entry name" value="PEP-CTERM"/>
    <property type="match status" value="1"/>
</dbReference>
<dbReference type="Proteomes" id="UP000831485">
    <property type="component" value="Chromosome"/>
</dbReference>
<reference evidence="5" key="1">
    <citation type="submission" date="2020-06" db="EMBL/GenBank/DDBJ databases">
        <title>Draft genomic sequecing of Geomonas sp. Red736.</title>
        <authorList>
            <person name="Itoh H."/>
            <person name="Xu Z.X."/>
            <person name="Ushijima N."/>
            <person name="Masuda Y."/>
            <person name="Shiratori Y."/>
            <person name="Senoo K."/>
        </authorList>
    </citation>
    <scope>NUCLEOTIDE SEQUENCE [LARGE SCALE GENOMIC DNA]</scope>
    <source>
        <strain evidence="5">Red736</strain>
    </source>
</reference>
<keyword evidence="1" id="KW-0732">Signal</keyword>
<dbReference type="AlphaFoldDB" id="A0A6V8N1Z2"/>
<proteinExistence type="predicted"/>
<dbReference type="InterPro" id="IPR013424">
    <property type="entry name" value="Ice-binding_C"/>
</dbReference>
<evidence type="ECO:0000259" key="2">
    <source>
        <dbReference type="Pfam" id="PF07589"/>
    </source>
</evidence>
<organism evidence="3 5">
    <name type="scientific">Geomonas paludis</name>
    <dbReference type="NCBI Taxonomy" id="2740185"/>
    <lineage>
        <taxon>Bacteria</taxon>
        <taxon>Pseudomonadati</taxon>
        <taxon>Thermodesulfobacteriota</taxon>
        <taxon>Desulfuromonadia</taxon>
        <taxon>Geobacterales</taxon>
        <taxon>Geobacteraceae</taxon>
        <taxon>Geomonas</taxon>
    </lineage>
</organism>
<sequence>MKTKLLAAAVVVLSLMPLSSHAHLYDYEYIGLPFDWCSGPTYTPANHVTISLLTDHPLSFGERGSAGNQSSEMISFIMSDGYQTMNLTNSGYSELQIFDGLKADGTPYGWWIWLSDTPDGTGNTVYSENSPDGSYDVGMYGADFGRNFNDGTWTVSIKCAPSPVPEPSTALLLAIGCAGMCGATWRRRKNAHR</sequence>
<name>A0A6V8N1Z2_9BACT</name>
<gene>
    <name evidence="3" type="ORF">GMPD_42990</name>
    <name evidence="4" type="ORF">M1B72_15025</name>
</gene>
<evidence type="ECO:0000313" key="5">
    <source>
        <dbReference type="Proteomes" id="UP000568888"/>
    </source>
</evidence>
<reference evidence="3" key="2">
    <citation type="journal article" date="2021" name="Int. J. Syst. Evol. Microbiol.">
        <title>Geomonas silvestris sp. nov., Geomonas paludis sp. nov. and Geomonas limicola sp. nov., isolated from terrestrial environments, and emended description of the genus Geomonas.</title>
        <authorList>
            <person name="Itoh H."/>
            <person name="Xu Z."/>
            <person name="Masuda Y."/>
            <person name="Ushijima N."/>
            <person name="Hayakawa C."/>
            <person name="Shiratori Y."/>
            <person name="Senoo K."/>
        </authorList>
    </citation>
    <scope>NUCLEOTIDE SEQUENCE</scope>
    <source>
        <strain evidence="3">Red736</strain>
    </source>
</reference>
<evidence type="ECO:0000256" key="1">
    <source>
        <dbReference type="SAM" id="SignalP"/>
    </source>
</evidence>
<dbReference type="EMBL" id="CP096574">
    <property type="protein sequence ID" value="UPU34754.1"/>
    <property type="molecule type" value="Genomic_DNA"/>
</dbReference>
<feature type="chain" id="PRO_5028232701" evidence="1">
    <location>
        <begin position="23"/>
        <end position="193"/>
    </location>
</feature>
<reference evidence="4" key="3">
    <citation type="submission" date="2022-04" db="EMBL/GenBank/DDBJ databases">
        <authorList>
            <person name="Liu G."/>
        </authorList>
    </citation>
    <scope>NUCLEOTIDE SEQUENCE</scope>
    <source>
        <strain evidence="4">RG22</strain>
    </source>
</reference>
<dbReference type="Proteomes" id="UP000568888">
    <property type="component" value="Unassembled WGS sequence"/>
</dbReference>
<dbReference type="RefSeq" id="WP_183351315.1">
    <property type="nucleotide sequence ID" value="NZ_BLXY01000024.1"/>
</dbReference>
<accession>A0A6V8N1Z2</accession>
<feature type="domain" description="Ice-binding protein C-terminal" evidence="2">
    <location>
        <begin position="163"/>
        <end position="188"/>
    </location>
</feature>